<evidence type="ECO:0000256" key="2">
    <source>
        <dbReference type="ARBA" id="ARBA00007639"/>
    </source>
</evidence>
<dbReference type="PANTHER" id="PTHR46847:SF1">
    <property type="entry name" value="D-ALLOSE-BINDING PERIPLASMIC PROTEIN-RELATED"/>
    <property type="match status" value="1"/>
</dbReference>
<gene>
    <name evidence="6" type="ORF">GXN74_03515</name>
</gene>
<dbReference type="InterPro" id="IPR028082">
    <property type="entry name" value="Peripla_BP_I"/>
</dbReference>
<dbReference type="EMBL" id="JAAEEH010000006">
    <property type="protein sequence ID" value="NDL66813.1"/>
    <property type="molecule type" value="Genomic_DNA"/>
</dbReference>
<keyword evidence="7" id="KW-1185">Reference proteome</keyword>
<evidence type="ECO:0000313" key="6">
    <source>
        <dbReference type="EMBL" id="NDL66813.1"/>
    </source>
</evidence>
<comment type="subcellular location">
    <subcellularLocation>
        <location evidence="1">Cell envelope</location>
    </subcellularLocation>
</comment>
<name>A0A7X5KMK4_9FIRM</name>
<feature type="domain" description="Periplasmic binding protein" evidence="5">
    <location>
        <begin position="47"/>
        <end position="305"/>
    </location>
</feature>
<evidence type="ECO:0000259" key="5">
    <source>
        <dbReference type="Pfam" id="PF13407"/>
    </source>
</evidence>
<organism evidence="6 7">
    <name type="scientific">Anaerotalea alkaliphila</name>
    <dbReference type="NCBI Taxonomy" id="2662126"/>
    <lineage>
        <taxon>Bacteria</taxon>
        <taxon>Bacillati</taxon>
        <taxon>Bacillota</taxon>
        <taxon>Clostridia</taxon>
        <taxon>Eubacteriales</taxon>
        <taxon>Anaerotalea</taxon>
    </lineage>
</organism>
<dbReference type="PROSITE" id="PS51257">
    <property type="entry name" value="PROKAR_LIPOPROTEIN"/>
    <property type="match status" value="1"/>
</dbReference>
<evidence type="ECO:0000256" key="1">
    <source>
        <dbReference type="ARBA" id="ARBA00004196"/>
    </source>
</evidence>
<proteinExistence type="inferred from homology"/>
<dbReference type="RefSeq" id="WP_162369541.1">
    <property type="nucleotide sequence ID" value="NZ_JAAEEH010000006.1"/>
</dbReference>
<dbReference type="AlphaFoldDB" id="A0A7X5KMK4"/>
<feature type="chain" id="PRO_5038757198" evidence="4">
    <location>
        <begin position="22"/>
        <end position="327"/>
    </location>
</feature>
<dbReference type="InterPro" id="IPR025997">
    <property type="entry name" value="SBP_2_dom"/>
</dbReference>
<reference evidence="6 7" key="1">
    <citation type="submission" date="2020-01" db="EMBL/GenBank/DDBJ databases">
        <title>Anaeroalcalibacter tamaniensis gen. nov., sp. nov., moderately halophilic strictly anaerobic fermenter bacterium from mud volcano of Taman peninsula.</title>
        <authorList>
            <person name="Frolova A."/>
            <person name="Merkel A.Y."/>
            <person name="Slobodkin A.I."/>
        </authorList>
    </citation>
    <scope>NUCLEOTIDE SEQUENCE [LARGE SCALE GENOMIC DNA]</scope>
    <source>
        <strain evidence="6 7">F-3ap</strain>
    </source>
</reference>
<dbReference type="Proteomes" id="UP000461585">
    <property type="component" value="Unassembled WGS sequence"/>
</dbReference>
<comment type="similarity">
    <text evidence="2">Belongs to the bacterial solute-binding protein 2 family.</text>
</comment>
<accession>A0A7X5KMK4</accession>
<dbReference type="Gene3D" id="3.40.50.2300">
    <property type="match status" value="2"/>
</dbReference>
<protein>
    <submittedName>
        <fullName evidence="6">Sugar ABC transporter substrate-binding protein</fullName>
    </submittedName>
</protein>
<feature type="signal peptide" evidence="4">
    <location>
        <begin position="1"/>
        <end position="21"/>
    </location>
</feature>
<evidence type="ECO:0000256" key="4">
    <source>
        <dbReference type="SAM" id="SignalP"/>
    </source>
</evidence>
<keyword evidence="3 4" id="KW-0732">Signal</keyword>
<evidence type="ECO:0000256" key="3">
    <source>
        <dbReference type="ARBA" id="ARBA00022729"/>
    </source>
</evidence>
<dbReference type="PANTHER" id="PTHR46847">
    <property type="entry name" value="D-ALLOSE-BINDING PERIPLASMIC PROTEIN-RELATED"/>
    <property type="match status" value="1"/>
</dbReference>
<evidence type="ECO:0000313" key="7">
    <source>
        <dbReference type="Proteomes" id="UP000461585"/>
    </source>
</evidence>
<comment type="caution">
    <text evidence="6">The sequence shown here is derived from an EMBL/GenBank/DDBJ whole genome shotgun (WGS) entry which is preliminary data.</text>
</comment>
<dbReference type="GO" id="GO:0030246">
    <property type="term" value="F:carbohydrate binding"/>
    <property type="evidence" value="ECO:0007669"/>
    <property type="project" value="UniProtKB-ARBA"/>
</dbReference>
<dbReference type="GO" id="GO:0030313">
    <property type="term" value="C:cell envelope"/>
    <property type="evidence" value="ECO:0007669"/>
    <property type="project" value="UniProtKB-SubCell"/>
</dbReference>
<dbReference type="Pfam" id="PF13407">
    <property type="entry name" value="Peripla_BP_4"/>
    <property type="match status" value="1"/>
</dbReference>
<dbReference type="SUPFAM" id="SSF53822">
    <property type="entry name" value="Periplasmic binding protein-like I"/>
    <property type="match status" value="1"/>
</dbReference>
<sequence>MKKIIAMLLAVLMLGVTGCGSPDPGTGMETGGEAGTGTGGSDDKLVIGYASKNVNDTFQTYLIDAANAYAQENNIDLIVVDAQNDVVKQQDQVNTFVTQGVDALVVLPIDTSATAPMTKAAQDAGIPLVYCNTNPHPDGNFPEGTYYVGSIEKEAGTFQAEYIGELLGGVGNVAILQGSLTHEGALQRTEGVEETLASKYPDIKVVGAQTAEWQRDMAMSVTENWMTANNNDIQAIFANNDEMALGAVNVAQARGMDVKVIGIDGTTDALTAIKAGTLAGSVFQDAEGQARGAMEKAMNVAQGEEVEVISWVPFILITPENVDEFIQ</sequence>